<dbReference type="RefSeq" id="WP_015887408.1">
    <property type="nucleotide sequence ID" value="NC_012586.1"/>
</dbReference>
<keyword evidence="1" id="KW-0808">Transferase</keyword>
<sequence>MTTSIRLLGPDDVESFRRIRLEALRTEPESFASSAEDWEKLPEDEWRRRLIDNPAFVAFHAGEPVGIMGLLRQRASKMVHRATIVMVYVNRDFRGSGVARLLLAAVTDFARSEGIRQLELSVSAENPAAIAFYRRERFEAAGRIPGGCIRNGREVDDLIMVRRIVDRTKELGLRASN</sequence>
<dbReference type="CDD" id="cd04301">
    <property type="entry name" value="NAT_SF"/>
    <property type="match status" value="1"/>
</dbReference>
<dbReference type="SUPFAM" id="SSF55729">
    <property type="entry name" value="Acyl-CoA N-acyltransferases (Nat)"/>
    <property type="match status" value="1"/>
</dbReference>
<dbReference type="KEGG" id="rhi:NGR_b13120"/>
<dbReference type="PATRIC" id="fig|394.7.peg.1719"/>
<evidence type="ECO:0000313" key="4">
    <source>
        <dbReference type="EMBL" id="ACP22763.1"/>
    </source>
</evidence>
<dbReference type="Gene3D" id="3.40.630.30">
    <property type="match status" value="1"/>
</dbReference>
<name>C3KRQ5_SINFN</name>
<dbReference type="Pfam" id="PF00583">
    <property type="entry name" value="Acetyltransf_1"/>
    <property type="match status" value="1"/>
</dbReference>
<keyword evidence="4" id="KW-0614">Plasmid</keyword>
<dbReference type="EMBL" id="CP000874">
    <property type="protein sequence ID" value="ACP22763.1"/>
    <property type="molecule type" value="Genomic_DNA"/>
</dbReference>
<dbReference type="PROSITE" id="PS51186">
    <property type="entry name" value="GNAT"/>
    <property type="match status" value="1"/>
</dbReference>
<feature type="domain" description="N-acetyltransferase" evidence="3">
    <location>
        <begin position="3"/>
        <end position="165"/>
    </location>
</feature>
<dbReference type="Proteomes" id="UP000001054">
    <property type="component" value="Plasmid pNGR234b"/>
</dbReference>
<dbReference type="AlphaFoldDB" id="C3KRQ5"/>
<geneLocation type="plasmid" evidence="5">
    <name>sym pNGR234b</name>
</geneLocation>
<dbReference type="PANTHER" id="PTHR43877">
    <property type="entry name" value="AMINOALKYLPHOSPHONATE N-ACETYLTRANSFERASE-RELATED-RELATED"/>
    <property type="match status" value="1"/>
</dbReference>
<dbReference type="InterPro" id="IPR016181">
    <property type="entry name" value="Acyl_CoA_acyltransferase"/>
</dbReference>
<reference evidence="4 5" key="2">
    <citation type="journal article" date="2009" name="Appl. Environ. Microbiol.">
        <title>Rhizobium sp. strain NGR234 possesses a remarkable number of secretion systems.</title>
        <authorList>
            <person name="Schmeisser C."/>
            <person name="Liesegang H."/>
            <person name="Krysciak D."/>
            <person name="Bakkou N."/>
            <person name="Le Quere A."/>
            <person name="Wollherr A."/>
            <person name="Heinemeyer I."/>
            <person name="Morgenstern B."/>
            <person name="Pommerening-Roeser A."/>
            <person name="Flores M."/>
            <person name="Palacios R."/>
            <person name="Brenner S."/>
            <person name="Gottschalk G."/>
            <person name="Schmitz R.A."/>
            <person name="Broughton W.J."/>
            <person name="Perret X."/>
            <person name="Strittmatter A.W."/>
            <person name="Streit W.R."/>
        </authorList>
    </citation>
    <scope>NUCLEOTIDE SEQUENCE [LARGE SCALE GENOMIC DNA]</scope>
    <source>
        <strain evidence="5">NBRC 101917 / NGR234</strain>
    </source>
</reference>
<evidence type="ECO:0000256" key="1">
    <source>
        <dbReference type="ARBA" id="ARBA00022679"/>
    </source>
</evidence>
<organism evidence="4 5">
    <name type="scientific">Sinorhizobium fredii (strain NBRC 101917 / NGR234)</name>
    <dbReference type="NCBI Taxonomy" id="394"/>
    <lineage>
        <taxon>Bacteria</taxon>
        <taxon>Pseudomonadati</taxon>
        <taxon>Pseudomonadota</taxon>
        <taxon>Alphaproteobacteria</taxon>
        <taxon>Hyphomicrobiales</taxon>
        <taxon>Rhizobiaceae</taxon>
        <taxon>Sinorhizobium/Ensifer group</taxon>
        <taxon>Sinorhizobium</taxon>
    </lineage>
</organism>
<dbReference type="PANTHER" id="PTHR43877:SF2">
    <property type="entry name" value="AMINOALKYLPHOSPHONATE N-ACETYLTRANSFERASE-RELATED"/>
    <property type="match status" value="1"/>
</dbReference>
<evidence type="ECO:0000313" key="5">
    <source>
        <dbReference type="Proteomes" id="UP000001054"/>
    </source>
</evidence>
<dbReference type="OrthoDB" id="9799092at2"/>
<evidence type="ECO:0000259" key="3">
    <source>
        <dbReference type="PROSITE" id="PS51186"/>
    </source>
</evidence>
<keyword evidence="5" id="KW-1185">Reference proteome</keyword>
<reference evidence="5" key="1">
    <citation type="journal article" date="2004" name="J. Bacteriol.">
        <title>An evolutionary hot spot: the pNGR234b replicon of Rhizobium sp. strain NGR234.</title>
        <authorList>
            <person name="Streit W.R."/>
            <person name="Schmitz R.A."/>
            <person name="Perret X."/>
            <person name="Staehelin C."/>
            <person name="Deakin W.J."/>
            <person name="Raasch C."/>
            <person name="Liesegang H."/>
            <person name="Broughton W.J."/>
        </authorList>
    </citation>
    <scope>NUCLEOTIDE SEQUENCE [LARGE SCALE GENOMIC DNA]</scope>
    <source>
        <strain evidence="5">NBRC 101917 / NGR234</strain>
    </source>
</reference>
<keyword evidence="2" id="KW-0012">Acyltransferase</keyword>
<dbReference type="InterPro" id="IPR000182">
    <property type="entry name" value="GNAT_dom"/>
</dbReference>
<proteinExistence type="predicted"/>
<dbReference type="GO" id="GO:0016747">
    <property type="term" value="F:acyltransferase activity, transferring groups other than amino-acyl groups"/>
    <property type="evidence" value="ECO:0007669"/>
    <property type="project" value="InterPro"/>
</dbReference>
<gene>
    <name evidence="4" type="ordered locus">NGR_b13120</name>
</gene>
<dbReference type="InterPro" id="IPR050832">
    <property type="entry name" value="Bact_Acetyltransf"/>
</dbReference>
<dbReference type="HOGENOM" id="CLU_013985_19_4_5"/>
<protein>
    <submittedName>
        <fullName evidence="4">Acetyltransferase protein</fullName>
    </submittedName>
</protein>
<evidence type="ECO:0000256" key="2">
    <source>
        <dbReference type="ARBA" id="ARBA00023315"/>
    </source>
</evidence>
<accession>C3KRQ5</accession>